<evidence type="ECO:0000313" key="14">
    <source>
        <dbReference type="Proteomes" id="UP000488299"/>
    </source>
</evidence>
<feature type="domain" description="HAMP" evidence="12">
    <location>
        <begin position="177"/>
        <end position="230"/>
    </location>
</feature>
<dbReference type="Pfam" id="PF00672">
    <property type="entry name" value="HAMP"/>
    <property type="match status" value="1"/>
</dbReference>
<keyword evidence="6" id="KW-0547">Nucleotide-binding</keyword>
<keyword evidence="10" id="KW-0812">Transmembrane</keyword>
<accession>A0A7J5TU36</accession>
<evidence type="ECO:0000256" key="2">
    <source>
        <dbReference type="ARBA" id="ARBA00004370"/>
    </source>
</evidence>
<keyword evidence="5" id="KW-0808">Transferase</keyword>
<dbReference type="Pfam" id="PF00512">
    <property type="entry name" value="HisKA"/>
    <property type="match status" value="1"/>
</dbReference>
<evidence type="ECO:0000256" key="10">
    <source>
        <dbReference type="SAM" id="Phobius"/>
    </source>
</evidence>
<dbReference type="EMBL" id="WELI01000011">
    <property type="protein sequence ID" value="KAB7727377.1"/>
    <property type="molecule type" value="Genomic_DNA"/>
</dbReference>
<name>A0A7J5TU36_9BACT</name>
<protein>
    <recommendedName>
        <fullName evidence="3">histidine kinase</fullName>
        <ecNumber evidence="3">2.7.13.3</ecNumber>
    </recommendedName>
</protein>
<evidence type="ECO:0000256" key="4">
    <source>
        <dbReference type="ARBA" id="ARBA00022553"/>
    </source>
</evidence>
<sequence>MNTRTRFALILVVYSLTLLTLFGAGVYLFQNNFAYVDFYKRLETRATISARYNLKLDSLNSESYRTIREKHLERLDQEREYLIPVSNDVLASRLADSLMIPETLITQILAKGRATAREGATFYAGIREQVGRQRYVVVVSANNYYINNHLNFLRNILGVGILLSSVIVIYLSVYFSRHVFEPIRQITNKVRQISTENIHLRLEENEYRNEVGELSSTFNHLLNRIETALEVQKNFISNASHELATPLTAIIGEADVTLIRERTPAEYQQTLRTILTQAERLNDITRSLLSLAQLGFKNEKLVFEIVRMDELIWEAKTIIDKLNPQNNIRVDLGFLPDDPRRLKVNGNRQLLQLALVNLLSNACKYSYNKPVSVHIAAGTGQVVIAIIDQGVGIPDEEIRFIYDPFFRASNTKLFEGYGIGLPLARNIIVLHQGTLNVTSKVDTGTTVQIRLPSII</sequence>
<dbReference type="InterPro" id="IPR003661">
    <property type="entry name" value="HisK_dim/P_dom"/>
</dbReference>
<dbReference type="InterPro" id="IPR004358">
    <property type="entry name" value="Sig_transdc_His_kin-like_C"/>
</dbReference>
<evidence type="ECO:0000256" key="7">
    <source>
        <dbReference type="ARBA" id="ARBA00022777"/>
    </source>
</evidence>
<evidence type="ECO:0000256" key="1">
    <source>
        <dbReference type="ARBA" id="ARBA00000085"/>
    </source>
</evidence>
<evidence type="ECO:0000256" key="5">
    <source>
        <dbReference type="ARBA" id="ARBA00022679"/>
    </source>
</evidence>
<dbReference type="Pfam" id="PF02518">
    <property type="entry name" value="HATPase_c"/>
    <property type="match status" value="1"/>
</dbReference>
<dbReference type="GO" id="GO:0030295">
    <property type="term" value="F:protein kinase activator activity"/>
    <property type="evidence" value="ECO:0007669"/>
    <property type="project" value="TreeGrafter"/>
</dbReference>
<dbReference type="PRINTS" id="PR00344">
    <property type="entry name" value="BCTRLSENSOR"/>
</dbReference>
<dbReference type="InterPro" id="IPR036097">
    <property type="entry name" value="HisK_dim/P_sf"/>
</dbReference>
<feature type="transmembrane region" description="Helical" evidence="10">
    <location>
        <begin position="7"/>
        <end position="29"/>
    </location>
</feature>
<evidence type="ECO:0000256" key="3">
    <source>
        <dbReference type="ARBA" id="ARBA00012438"/>
    </source>
</evidence>
<dbReference type="GO" id="GO:0007234">
    <property type="term" value="P:osmosensory signaling via phosphorelay pathway"/>
    <property type="evidence" value="ECO:0007669"/>
    <property type="project" value="TreeGrafter"/>
</dbReference>
<dbReference type="EC" id="2.7.13.3" evidence="3"/>
<dbReference type="Proteomes" id="UP000488299">
    <property type="component" value="Unassembled WGS sequence"/>
</dbReference>
<dbReference type="InterPro" id="IPR003660">
    <property type="entry name" value="HAMP_dom"/>
</dbReference>
<keyword evidence="8" id="KW-0067">ATP-binding</keyword>
<dbReference type="AlphaFoldDB" id="A0A7J5TU36"/>
<dbReference type="InterPro" id="IPR003594">
    <property type="entry name" value="HATPase_dom"/>
</dbReference>
<dbReference type="PROSITE" id="PS50885">
    <property type="entry name" value="HAMP"/>
    <property type="match status" value="1"/>
</dbReference>
<dbReference type="SMART" id="SM00387">
    <property type="entry name" value="HATPase_c"/>
    <property type="match status" value="1"/>
</dbReference>
<feature type="domain" description="Histidine kinase" evidence="11">
    <location>
        <begin position="238"/>
        <end position="455"/>
    </location>
</feature>
<feature type="transmembrane region" description="Helical" evidence="10">
    <location>
        <begin position="152"/>
        <end position="175"/>
    </location>
</feature>
<evidence type="ECO:0000256" key="6">
    <source>
        <dbReference type="ARBA" id="ARBA00022741"/>
    </source>
</evidence>
<keyword evidence="10" id="KW-0472">Membrane</keyword>
<dbReference type="SUPFAM" id="SSF55874">
    <property type="entry name" value="ATPase domain of HSP90 chaperone/DNA topoisomerase II/histidine kinase"/>
    <property type="match status" value="1"/>
</dbReference>
<comment type="subcellular location">
    <subcellularLocation>
        <location evidence="2">Membrane</location>
    </subcellularLocation>
</comment>
<dbReference type="SUPFAM" id="SSF47384">
    <property type="entry name" value="Homodimeric domain of signal transducing histidine kinase"/>
    <property type="match status" value="1"/>
</dbReference>
<dbReference type="PANTHER" id="PTHR42878:SF7">
    <property type="entry name" value="SENSOR HISTIDINE KINASE GLRK"/>
    <property type="match status" value="1"/>
</dbReference>
<keyword evidence="14" id="KW-1185">Reference proteome</keyword>
<dbReference type="GO" id="GO:0016020">
    <property type="term" value="C:membrane"/>
    <property type="evidence" value="ECO:0007669"/>
    <property type="project" value="UniProtKB-SubCell"/>
</dbReference>
<keyword evidence="9" id="KW-0902">Two-component regulatory system</keyword>
<dbReference type="CDD" id="cd00082">
    <property type="entry name" value="HisKA"/>
    <property type="match status" value="1"/>
</dbReference>
<reference evidence="13 14" key="1">
    <citation type="submission" date="2019-10" db="EMBL/GenBank/DDBJ databases">
        <title>Rudanella paleaurantiibacter sp. nov., isolated from sludge.</title>
        <authorList>
            <person name="Xu S.Q."/>
        </authorList>
    </citation>
    <scope>NUCLEOTIDE SEQUENCE [LARGE SCALE GENOMIC DNA]</scope>
    <source>
        <strain evidence="13 14">HX-22-17</strain>
    </source>
</reference>
<dbReference type="Gene3D" id="1.10.287.130">
    <property type="match status" value="1"/>
</dbReference>
<dbReference type="PANTHER" id="PTHR42878">
    <property type="entry name" value="TWO-COMPONENT HISTIDINE KINASE"/>
    <property type="match status" value="1"/>
</dbReference>
<dbReference type="Gene3D" id="3.30.565.10">
    <property type="entry name" value="Histidine kinase-like ATPase, C-terminal domain"/>
    <property type="match status" value="1"/>
</dbReference>
<dbReference type="Gene3D" id="6.10.340.10">
    <property type="match status" value="1"/>
</dbReference>
<evidence type="ECO:0000256" key="8">
    <source>
        <dbReference type="ARBA" id="ARBA00022840"/>
    </source>
</evidence>
<gene>
    <name evidence="13" type="ORF">F5984_22400</name>
</gene>
<dbReference type="InterPro" id="IPR050351">
    <property type="entry name" value="BphY/WalK/GraS-like"/>
</dbReference>
<evidence type="ECO:0000256" key="9">
    <source>
        <dbReference type="ARBA" id="ARBA00023012"/>
    </source>
</evidence>
<dbReference type="PROSITE" id="PS50109">
    <property type="entry name" value="HIS_KIN"/>
    <property type="match status" value="1"/>
</dbReference>
<keyword evidence="4" id="KW-0597">Phosphoprotein</keyword>
<evidence type="ECO:0000259" key="12">
    <source>
        <dbReference type="PROSITE" id="PS50885"/>
    </source>
</evidence>
<dbReference type="GO" id="GO:0005524">
    <property type="term" value="F:ATP binding"/>
    <property type="evidence" value="ECO:0007669"/>
    <property type="project" value="UniProtKB-KW"/>
</dbReference>
<dbReference type="SMART" id="SM00304">
    <property type="entry name" value="HAMP"/>
    <property type="match status" value="1"/>
</dbReference>
<keyword evidence="7" id="KW-0418">Kinase</keyword>
<evidence type="ECO:0000313" key="13">
    <source>
        <dbReference type="EMBL" id="KAB7727377.1"/>
    </source>
</evidence>
<organism evidence="13 14">
    <name type="scientific">Rudanella paleaurantiibacter</name>
    <dbReference type="NCBI Taxonomy" id="2614655"/>
    <lineage>
        <taxon>Bacteria</taxon>
        <taxon>Pseudomonadati</taxon>
        <taxon>Bacteroidota</taxon>
        <taxon>Cytophagia</taxon>
        <taxon>Cytophagales</taxon>
        <taxon>Cytophagaceae</taxon>
        <taxon>Rudanella</taxon>
    </lineage>
</organism>
<dbReference type="GO" id="GO:0000156">
    <property type="term" value="F:phosphorelay response regulator activity"/>
    <property type="evidence" value="ECO:0007669"/>
    <property type="project" value="TreeGrafter"/>
</dbReference>
<keyword evidence="10" id="KW-1133">Transmembrane helix</keyword>
<dbReference type="InterPro" id="IPR036890">
    <property type="entry name" value="HATPase_C_sf"/>
</dbReference>
<dbReference type="SMART" id="SM00388">
    <property type="entry name" value="HisKA"/>
    <property type="match status" value="1"/>
</dbReference>
<comment type="catalytic activity">
    <reaction evidence="1">
        <text>ATP + protein L-histidine = ADP + protein N-phospho-L-histidine.</text>
        <dbReference type="EC" id="2.7.13.3"/>
    </reaction>
</comment>
<comment type="caution">
    <text evidence="13">The sequence shown here is derived from an EMBL/GenBank/DDBJ whole genome shotgun (WGS) entry which is preliminary data.</text>
</comment>
<dbReference type="CDD" id="cd06225">
    <property type="entry name" value="HAMP"/>
    <property type="match status" value="1"/>
</dbReference>
<dbReference type="GO" id="GO:0000155">
    <property type="term" value="F:phosphorelay sensor kinase activity"/>
    <property type="evidence" value="ECO:0007669"/>
    <property type="project" value="InterPro"/>
</dbReference>
<dbReference type="SUPFAM" id="SSF158472">
    <property type="entry name" value="HAMP domain-like"/>
    <property type="match status" value="1"/>
</dbReference>
<evidence type="ECO:0000259" key="11">
    <source>
        <dbReference type="PROSITE" id="PS50109"/>
    </source>
</evidence>
<dbReference type="RefSeq" id="WP_152126453.1">
    <property type="nucleotide sequence ID" value="NZ_WELI01000011.1"/>
</dbReference>
<proteinExistence type="predicted"/>
<dbReference type="InterPro" id="IPR005467">
    <property type="entry name" value="His_kinase_dom"/>
</dbReference>